<dbReference type="Proteomes" id="UP001221757">
    <property type="component" value="Unassembled WGS sequence"/>
</dbReference>
<name>A0AAD7CN40_MYCRO</name>
<dbReference type="GO" id="GO:0004601">
    <property type="term" value="F:peroxidase activity"/>
    <property type="evidence" value="ECO:0007669"/>
    <property type="project" value="InterPro"/>
</dbReference>
<comment type="caution">
    <text evidence="2">The sequence shown here is derived from an EMBL/GenBank/DDBJ whole genome shotgun (WGS) entry which is preliminary data.</text>
</comment>
<feature type="signal peptide" evidence="1">
    <location>
        <begin position="1"/>
        <end position="24"/>
    </location>
</feature>
<keyword evidence="3" id="KW-1185">Reference proteome</keyword>
<dbReference type="GO" id="GO:0020037">
    <property type="term" value="F:heme binding"/>
    <property type="evidence" value="ECO:0007669"/>
    <property type="project" value="InterPro"/>
</dbReference>
<gene>
    <name evidence="2" type="ORF">B0H17DRAFT_1214398</name>
</gene>
<reference evidence="2" key="1">
    <citation type="submission" date="2023-03" db="EMBL/GenBank/DDBJ databases">
        <title>Massive genome expansion in bonnet fungi (Mycena s.s.) driven by repeated elements and novel gene families across ecological guilds.</title>
        <authorList>
            <consortium name="Lawrence Berkeley National Laboratory"/>
            <person name="Harder C.B."/>
            <person name="Miyauchi S."/>
            <person name="Viragh M."/>
            <person name="Kuo A."/>
            <person name="Thoen E."/>
            <person name="Andreopoulos B."/>
            <person name="Lu D."/>
            <person name="Skrede I."/>
            <person name="Drula E."/>
            <person name="Henrissat B."/>
            <person name="Morin E."/>
            <person name="Kohler A."/>
            <person name="Barry K."/>
            <person name="LaButti K."/>
            <person name="Morin E."/>
            <person name="Salamov A."/>
            <person name="Lipzen A."/>
            <person name="Mereny Z."/>
            <person name="Hegedus B."/>
            <person name="Baldrian P."/>
            <person name="Stursova M."/>
            <person name="Weitz H."/>
            <person name="Taylor A."/>
            <person name="Grigoriev I.V."/>
            <person name="Nagy L.G."/>
            <person name="Martin F."/>
            <person name="Kauserud H."/>
        </authorList>
    </citation>
    <scope>NUCLEOTIDE SEQUENCE</scope>
    <source>
        <strain evidence="2">CBHHK067</strain>
    </source>
</reference>
<keyword evidence="1" id="KW-0732">Signal</keyword>
<evidence type="ECO:0000313" key="3">
    <source>
        <dbReference type="Proteomes" id="UP001221757"/>
    </source>
</evidence>
<feature type="chain" id="PRO_5042059031" evidence="1">
    <location>
        <begin position="25"/>
        <end position="95"/>
    </location>
</feature>
<dbReference type="AlphaFoldDB" id="A0AAD7CN40"/>
<dbReference type="GO" id="GO:0006979">
    <property type="term" value="P:response to oxidative stress"/>
    <property type="evidence" value="ECO:0007669"/>
    <property type="project" value="InterPro"/>
</dbReference>
<proteinExistence type="predicted"/>
<dbReference type="Gene3D" id="1.10.420.10">
    <property type="entry name" value="Peroxidase, domain 2"/>
    <property type="match status" value="1"/>
</dbReference>
<dbReference type="SUPFAM" id="SSF48113">
    <property type="entry name" value="Heme-dependent peroxidases"/>
    <property type="match status" value="1"/>
</dbReference>
<organism evidence="2 3">
    <name type="scientific">Mycena rosella</name>
    <name type="common">Pink bonnet</name>
    <name type="synonym">Agaricus rosellus</name>
    <dbReference type="NCBI Taxonomy" id="1033263"/>
    <lineage>
        <taxon>Eukaryota</taxon>
        <taxon>Fungi</taxon>
        <taxon>Dikarya</taxon>
        <taxon>Basidiomycota</taxon>
        <taxon>Agaricomycotina</taxon>
        <taxon>Agaricomycetes</taxon>
        <taxon>Agaricomycetidae</taxon>
        <taxon>Agaricales</taxon>
        <taxon>Marasmiineae</taxon>
        <taxon>Mycenaceae</taxon>
        <taxon>Mycena</taxon>
    </lineage>
</organism>
<accession>A0AAD7CN40</accession>
<dbReference type="InterPro" id="IPR010255">
    <property type="entry name" value="Haem_peroxidase_sf"/>
</dbReference>
<dbReference type="EMBL" id="JARKIE010000323">
    <property type="protein sequence ID" value="KAJ7654301.1"/>
    <property type="molecule type" value="Genomic_DNA"/>
</dbReference>
<evidence type="ECO:0000256" key="1">
    <source>
        <dbReference type="SAM" id="SignalP"/>
    </source>
</evidence>
<sequence>MSGMFVSVSLFDLLLTQQRRQLLAQRDDPAGLQPLTYVGNQDDWCRDYSAAHEKMSLLGIDKDTLTDCTELLPLSINLKNLALEAAIQQYRSLWL</sequence>
<evidence type="ECO:0000313" key="2">
    <source>
        <dbReference type="EMBL" id="KAJ7654301.1"/>
    </source>
</evidence>
<protein>
    <submittedName>
        <fullName evidence="2">Uncharacterized protein</fullName>
    </submittedName>
</protein>